<dbReference type="SUPFAM" id="SSF56672">
    <property type="entry name" value="DNA/RNA polymerases"/>
    <property type="match status" value="1"/>
</dbReference>
<reference evidence="2" key="1">
    <citation type="submission" date="2021-02" db="EMBL/GenBank/DDBJ databases">
        <authorList>
            <person name="Dougan E. K."/>
            <person name="Rhodes N."/>
            <person name="Thang M."/>
            <person name="Chan C."/>
        </authorList>
    </citation>
    <scope>NUCLEOTIDE SEQUENCE</scope>
</reference>
<protein>
    <submittedName>
        <fullName evidence="2">Uncharacterized protein</fullName>
    </submittedName>
</protein>
<gene>
    <name evidence="2" type="ORF">SNEC2469_LOCUS14486</name>
</gene>
<sequence length="2128" mass="233603">SSWIEVEAASECSNTVRSISTKQPAAKLPRLGGSTAPGQMQTLPLDIRGAVESTIPVKITMPWERGPLAALFGGQWGPYRPLSMTRLPAPIPPRNINLDIEPPKPISINQARLRSVRAGQPEDDRARALHRFKVLILLDPLATRAGRQMTDIAGLCSDEARAIETLRDILSPKSTGTLVKRSGSLWRYAAFLAGRGVTSPFTADEANLYLYLQKLKTEKCTSTASVLLEAMRFAHGMFGFLKVTIAELDSPRVKGAAHSMFVQKKVRSQAPAIPVEVVKKLVGHAGDPAEEPHVSMIAGQLLKCIFGVGRWSDFRSAGGLEIDEFEGTVMWTMWTTDHKTAQTKEAKTRLLPFLGLGYWPGFGNWISTVIDNQTAAGLDQGLRSWNHHSSMWNPWLMSSSEATAWLREFAEPVVGPEAAQKLRSHSCKHTMLTWAGGSGLFTREERTMLGHHVEAATKSATTYDHNTMLALQAKVLKMIEMIAVGSYRPDDPPAARLKAMAGSSKDNLEGQVESAEEKRMQEANQSSSSDDDEEAEPKEVIEVQREPLPADAGNYSWFRHRVSSIVHIASDSSGHRLRTHDRAKTSAKSGIGRSPILATWRLIVRPPSDPANAGIDDAALMNHVNGLLTHALTPTAVAGLRRLAFEAQALALQDLKTKLESPAEHEPKVLPLQEKMARLTRQKERLVGVVLTPHNTPSHALIDKACSQLEEGSLQWIHPNKCTSRHSEALSEKPQTSLSFDSKGSIKVSKASHDLECDTSSAHLLRVALQRRALAYDVANLFSFSVLERWHQSLFDRLHHVPPPGYLATSLHQLVAADKALWLLVAEDTRAKLTEMDPDQPALRLCESHMNYYADHPDVLFHLMPLKAGGAASGGKQPQSDQPGRSRNARRQNRSQGSKMTQQAQVKRPDNPGYSPIVVPEGCTIMFNGGKPICKKFNVGRCKVKTAKGDLVTDMTGATPPEEFASALIADGDLSYDSLRRLFSLLPLEPPARGVGVGMSGSFTTGAYSFGGEVGLRRNLSSFPITSSLLAKHVQAISPSFSFTSVALFRNLKTPCHRDANNFPDSYNLVAPVAHFEEGAIWCEDDGGDHLLHCDGVQCRGRLLDVARGPVLLPAASSRHCTLDWTGDRLVLVAFSIREALDLPVKLRDRLRQLHFTLPDSVGDLTQPPPLTRGQTQVARRPLMVEICSGSGSLSAAFRDRGFPTMAIDRPGNDHRLCHSFVPLDLTLPRNQDLLMGALNDAVLVGHVHLGVPCGTCSRARDKALPKKVRGKFAAPQPLRDAAHPLGKPGLAGPSKDRVRAANELYRFAIRVVLWAFQRGVPVTIENPSRSWLWPALECLVKRMTAEYGPDLRRAWKSLRYFDLDACMFGGKRKKRTRLASSFDLSSMARSCDGRHEHLPWSITEVNNKLSFATAEEAQYPSLFCQTFANLFVAHWERSGVLLPPPGNFCSLSGSRASPPLIPQFREIVEAPVAPRGEQYKILASEQGGGLQGNKTPENSGCKVGIRWTPQEFLQQAKQVKHPMNPDQALSETVKDALFHNLTLHPVEVAKSRIQAVITIKQMAEELEDREREFKDKLDPIVSAILKPKRLLLWKSLLSAAEYDDMAIVDLVASGIPLTGSHGAVPALPEKLVPATDSHASLLASAPLRRIAITSRNKETSEKEQADLTEAADAEVKRGEIEGPFSEDQITEHFGSSEWLLNPRFALYQGAKLKLRVIDDARRSGLNEAYQRTCAATLMDLDSLSCVIAALAKAIVEGTFQGSEVHEVVRLEQWMGRTLDLSRAYKQLAIDPSSRRVCVLGFQKGPSWIYYRCNVLPFGARASVFSFLRVSRSLHFIMAKYLKALNTVFFDDYPMVATGSGSQILLKSASSVLNLLGWAHAEEGEKAPGFQQEFVALGVQISLNNLGQGRFTVSNKPGRVEKLVAMIQEAATNPDVAKSLPELHGHLNFASGFFYNKGLKFVSKALNKASSDPASEVFQGLCRVAVSLLRATPPRSFDLSISGPPLLVFTDGAWESGRAGAGAVVHCCATGATFACEIPVPQELVRSWLRDAGEQIICQIEMWAFLALRVAMCERFHAMPVLAWIDNEAARNMARLSQHAELTSGLVQACVEYGAEPFELPDVSELVR</sequence>
<organism evidence="2 3">
    <name type="scientific">Symbiodinium necroappetens</name>
    <dbReference type="NCBI Taxonomy" id="1628268"/>
    <lineage>
        <taxon>Eukaryota</taxon>
        <taxon>Sar</taxon>
        <taxon>Alveolata</taxon>
        <taxon>Dinophyceae</taxon>
        <taxon>Suessiales</taxon>
        <taxon>Symbiodiniaceae</taxon>
        <taxon>Symbiodinium</taxon>
    </lineage>
</organism>
<feature type="region of interest" description="Disordered" evidence="1">
    <location>
        <begin position="490"/>
        <end position="546"/>
    </location>
</feature>
<feature type="non-terminal residue" evidence="2">
    <location>
        <position position="1"/>
    </location>
</feature>
<evidence type="ECO:0000313" key="2">
    <source>
        <dbReference type="EMBL" id="CAE7507619.1"/>
    </source>
</evidence>
<accession>A0A812T096</accession>
<dbReference type="OrthoDB" id="417151at2759"/>
<keyword evidence="3" id="KW-1185">Reference proteome</keyword>
<dbReference type="Proteomes" id="UP000601435">
    <property type="component" value="Unassembled WGS sequence"/>
</dbReference>
<dbReference type="EMBL" id="CAJNJA010023210">
    <property type="protein sequence ID" value="CAE7507619.1"/>
    <property type="molecule type" value="Genomic_DNA"/>
</dbReference>
<proteinExistence type="predicted"/>
<feature type="region of interest" description="Disordered" evidence="1">
    <location>
        <begin position="870"/>
        <end position="913"/>
    </location>
</feature>
<feature type="non-terminal residue" evidence="2">
    <location>
        <position position="2128"/>
    </location>
</feature>
<evidence type="ECO:0000313" key="3">
    <source>
        <dbReference type="Proteomes" id="UP000601435"/>
    </source>
</evidence>
<dbReference type="InterPro" id="IPR043502">
    <property type="entry name" value="DNA/RNA_pol_sf"/>
</dbReference>
<comment type="caution">
    <text evidence="2">The sequence shown here is derived from an EMBL/GenBank/DDBJ whole genome shotgun (WGS) entry which is preliminary data.</text>
</comment>
<evidence type="ECO:0000256" key="1">
    <source>
        <dbReference type="SAM" id="MobiDB-lite"/>
    </source>
</evidence>
<name>A0A812T096_9DINO</name>